<keyword evidence="1" id="KW-0732">Signal</keyword>
<dbReference type="EMBL" id="CP001700">
    <property type="protein sequence ID" value="ACU72404.1"/>
    <property type="molecule type" value="Genomic_DNA"/>
</dbReference>
<evidence type="ECO:0000256" key="1">
    <source>
        <dbReference type="SAM" id="SignalP"/>
    </source>
</evidence>
<feature type="signal peptide" evidence="1">
    <location>
        <begin position="1"/>
        <end position="24"/>
    </location>
</feature>
<accession>C7Q984</accession>
<keyword evidence="3" id="KW-1185">Reference proteome</keyword>
<gene>
    <name evidence="2" type="ordered locus">Caci_3498</name>
</gene>
<name>C7Q984_CATAD</name>
<dbReference type="Proteomes" id="UP000000851">
    <property type="component" value="Chromosome"/>
</dbReference>
<evidence type="ECO:0000313" key="3">
    <source>
        <dbReference type="Proteomes" id="UP000000851"/>
    </source>
</evidence>
<dbReference type="InParanoid" id="C7Q984"/>
<sequence precursor="true">MRVRQALISSAAAALLTVSAGAGAASAQTVTPNTGSTKCTPYTIHQYTKYHGTVCYTNPGDDNLYLSGYWTTAIYTGCNTGFINYFDANGNYYKLAYFDSDQYLDKRDWPTDVISLVYLHIDKVTC</sequence>
<proteinExistence type="predicted"/>
<evidence type="ECO:0000313" key="2">
    <source>
        <dbReference type="EMBL" id="ACU72404.1"/>
    </source>
</evidence>
<dbReference type="RefSeq" id="WP_015792133.1">
    <property type="nucleotide sequence ID" value="NC_013131.1"/>
</dbReference>
<protein>
    <recommendedName>
        <fullName evidence="4">Streptomyces killer toxin-like beta/gamma crystallin domain-containing protein</fullName>
    </recommendedName>
</protein>
<feature type="chain" id="PRO_5038870636" description="Streptomyces killer toxin-like beta/gamma crystallin domain-containing protein" evidence="1">
    <location>
        <begin position="25"/>
        <end position="126"/>
    </location>
</feature>
<dbReference type="KEGG" id="cai:Caci_3498"/>
<evidence type="ECO:0008006" key="4">
    <source>
        <dbReference type="Google" id="ProtNLM"/>
    </source>
</evidence>
<dbReference type="HOGENOM" id="CLU_1977565_0_0_11"/>
<reference evidence="2 3" key="1">
    <citation type="journal article" date="2009" name="Stand. Genomic Sci.">
        <title>Complete genome sequence of Catenulispora acidiphila type strain (ID 139908).</title>
        <authorList>
            <person name="Copeland A."/>
            <person name="Lapidus A."/>
            <person name="Glavina Del Rio T."/>
            <person name="Nolan M."/>
            <person name="Lucas S."/>
            <person name="Chen F."/>
            <person name="Tice H."/>
            <person name="Cheng J.F."/>
            <person name="Bruce D."/>
            <person name="Goodwin L."/>
            <person name="Pitluck S."/>
            <person name="Mikhailova N."/>
            <person name="Pati A."/>
            <person name="Ivanova N."/>
            <person name="Mavromatis K."/>
            <person name="Chen A."/>
            <person name="Palaniappan K."/>
            <person name="Chain P."/>
            <person name="Land M."/>
            <person name="Hauser L."/>
            <person name="Chang Y.J."/>
            <person name="Jeffries C.D."/>
            <person name="Chertkov O."/>
            <person name="Brettin T."/>
            <person name="Detter J.C."/>
            <person name="Han C."/>
            <person name="Ali Z."/>
            <person name="Tindall B.J."/>
            <person name="Goker M."/>
            <person name="Bristow J."/>
            <person name="Eisen J.A."/>
            <person name="Markowitz V."/>
            <person name="Hugenholtz P."/>
            <person name="Kyrpides N.C."/>
            <person name="Klenk H.P."/>
        </authorList>
    </citation>
    <scope>NUCLEOTIDE SEQUENCE [LARGE SCALE GENOMIC DNA]</scope>
    <source>
        <strain evidence="3">DSM 44928 / JCM 14897 / NBRC 102108 / NRRL B-24433 / ID139908</strain>
    </source>
</reference>
<organism evidence="2 3">
    <name type="scientific">Catenulispora acidiphila (strain DSM 44928 / JCM 14897 / NBRC 102108 / NRRL B-24433 / ID139908)</name>
    <dbReference type="NCBI Taxonomy" id="479433"/>
    <lineage>
        <taxon>Bacteria</taxon>
        <taxon>Bacillati</taxon>
        <taxon>Actinomycetota</taxon>
        <taxon>Actinomycetes</taxon>
        <taxon>Catenulisporales</taxon>
        <taxon>Catenulisporaceae</taxon>
        <taxon>Catenulispora</taxon>
    </lineage>
</organism>
<dbReference type="AlphaFoldDB" id="C7Q984"/>